<dbReference type="SUPFAM" id="SSF52266">
    <property type="entry name" value="SGNH hydrolase"/>
    <property type="match status" value="1"/>
</dbReference>
<keyword evidence="3" id="KW-1185">Reference proteome</keyword>
<dbReference type="EMBL" id="FMVM01000017">
    <property type="protein sequence ID" value="SCZ05025.1"/>
    <property type="molecule type" value="Genomic_DNA"/>
</dbReference>
<accession>A0A1G5KWN5</accession>
<proteinExistence type="predicted"/>
<dbReference type="CDD" id="cd01834">
    <property type="entry name" value="SGNH_hydrolase_like_2"/>
    <property type="match status" value="1"/>
</dbReference>
<protein>
    <submittedName>
        <fullName evidence="2">Lysophospholipase L1</fullName>
    </submittedName>
</protein>
<evidence type="ECO:0000259" key="1">
    <source>
        <dbReference type="Pfam" id="PF13472"/>
    </source>
</evidence>
<dbReference type="Proteomes" id="UP000198538">
    <property type="component" value="Unassembled WGS sequence"/>
</dbReference>
<dbReference type="GO" id="GO:0004622">
    <property type="term" value="F:phosphatidylcholine lysophospholipase activity"/>
    <property type="evidence" value="ECO:0007669"/>
    <property type="project" value="TreeGrafter"/>
</dbReference>
<dbReference type="STRING" id="582692.SAMN05720606_117147"/>
<dbReference type="InterPro" id="IPR036514">
    <property type="entry name" value="SGNH_hydro_sf"/>
</dbReference>
<dbReference type="Gene3D" id="3.40.50.1110">
    <property type="entry name" value="SGNH hydrolase"/>
    <property type="match status" value="1"/>
</dbReference>
<dbReference type="RefSeq" id="WP_090923924.1">
    <property type="nucleotide sequence ID" value="NZ_FMVM01000017.1"/>
</dbReference>
<dbReference type="AlphaFoldDB" id="A0A1G5KWN5"/>
<feature type="domain" description="SGNH hydrolase-type esterase" evidence="1">
    <location>
        <begin position="11"/>
        <end position="198"/>
    </location>
</feature>
<sequence>MKLQKNDRLLFIGDSITDCGRAHPVGEGSSGLGHGYVAQVYALLRSIYPELMLRLQNVGNSGNTVRDLKQRWQQDVLDLKPDWLTIMIGINDVWRQFDHPLADSQVFLEEYEATLRELVASVRPNLKGLVLMTPYYLEANPEDPMRATMDIYGEAVRRVASEYDALFVDTQAAFAPLWDHFYTSVLTHDRVHPDATGHMVLSKAFLDAIGFEWTRNTKS</sequence>
<evidence type="ECO:0000313" key="3">
    <source>
        <dbReference type="Proteomes" id="UP000198538"/>
    </source>
</evidence>
<dbReference type="PANTHER" id="PTHR30383:SF5">
    <property type="entry name" value="SGNH HYDROLASE-TYPE ESTERASE DOMAIN-CONTAINING PROTEIN"/>
    <property type="match status" value="1"/>
</dbReference>
<gene>
    <name evidence="2" type="ORF">SAMN05720606_117147</name>
</gene>
<dbReference type="InterPro" id="IPR013830">
    <property type="entry name" value="SGNH_hydro"/>
</dbReference>
<organism evidence="2 3">
    <name type="scientific">Paenibacillus polysaccharolyticus</name>
    <dbReference type="NCBI Taxonomy" id="582692"/>
    <lineage>
        <taxon>Bacteria</taxon>
        <taxon>Bacillati</taxon>
        <taxon>Bacillota</taxon>
        <taxon>Bacilli</taxon>
        <taxon>Bacillales</taxon>
        <taxon>Paenibacillaceae</taxon>
        <taxon>Paenibacillus</taxon>
    </lineage>
</organism>
<evidence type="ECO:0000313" key="2">
    <source>
        <dbReference type="EMBL" id="SCZ05025.1"/>
    </source>
</evidence>
<reference evidence="3" key="1">
    <citation type="submission" date="2016-10" db="EMBL/GenBank/DDBJ databases">
        <authorList>
            <person name="Varghese N."/>
            <person name="Submissions S."/>
        </authorList>
    </citation>
    <scope>NUCLEOTIDE SEQUENCE [LARGE SCALE GENOMIC DNA]</scope>
    <source>
        <strain evidence="3">BL9</strain>
    </source>
</reference>
<name>A0A1G5KWN5_9BACL</name>
<dbReference type="Pfam" id="PF13472">
    <property type="entry name" value="Lipase_GDSL_2"/>
    <property type="match status" value="1"/>
</dbReference>
<dbReference type="PANTHER" id="PTHR30383">
    <property type="entry name" value="THIOESTERASE 1/PROTEASE 1/LYSOPHOSPHOLIPASE L1"/>
    <property type="match status" value="1"/>
</dbReference>
<dbReference type="InterPro" id="IPR051532">
    <property type="entry name" value="Ester_Hydrolysis_Enzymes"/>
</dbReference>